<dbReference type="InterPro" id="IPR036397">
    <property type="entry name" value="RNaseH_sf"/>
</dbReference>
<evidence type="ECO:0000313" key="1">
    <source>
        <dbReference type="EMBL" id="GMR39067.1"/>
    </source>
</evidence>
<proteinExistence type="predicted"/>
<dbReference type="PANTHER" id="PTHR23022">
    <property type="entry name" value="TRANSPOSABLE ELEMENT-RELATED"/>
    <property type="match status" value="1"/>
</dbReference>
<evidence type="ECO:0000313" key="2">
    <source>
        <dbReference type="Proteomes" id="UP001328107"/>
    </source>
</evidence>
<sequence>MHEGVKTLVDELYEKGNTQTTNQIIDHVEERMRLQLKKDVVANIRAELGLVQHRVRYGHADRIVNRLLRMIYVEKKIEMGEQFKIHSFSDESYFMLGKANQHCFVKSRAAAIKQAPKHAAKGLVWGSISWRGPGPCVILSGKQAMIDSSAYQVILHRNFVPWNNSTYGGTGVLVQDAAPCHVSRSTRLYFQRTKIKVTLINFEISVKKYLGRR</sequence>
<organism evidence="1 2">
    <name type="scientific">Pristionchus mayeri</name>
    <dbReference type="NCBI Taxonomy" id="1317129"/>
    <lineage>
        <taxon>Eukaryota</taxon>
        <taxon>Metazoa</taxon>
        <taxon>Ecdysozoa</taxon>
        <taxon>Nematoda</taxon>
        <taxon>Chromadorea</taxon>
        <taxon>Rhabditida</taxon>
        <taxon>Rhabditina</taxon>
        <taxon>Diplogasteromorpha</taxon>
        <taxon>Diplogasteroidea</taxon>
        <taxon>Neodiplogasteridae</taxon>
        <taxon>Pristionchus</taxon>
    </lineage>
</organism>
<keyword evidence="2" id="KW-1185">Reference proteome</keyword>
<evidence type="ECO:0008006" key="3">
    <source>
        <dbReference type="Google" id="ProtNLM"/>
    </source>
</evidence>
<dbReference type="AlphaFoldDB" id="A0AAN4ZDD1"/>
<dbReference type="Proteomes" id="UP001328107">
    <property type="component" value="Unassembled WGS sequence"/>
</dbReference>
<dbReference type="InterPro" id="IPR052338">
    <property type="entry name" value="Transposase_5"/>
</dbReference>
<comment type="caution">
    <text evidence="1">The sequence shown here is derived from an EMBL/GenBank/DDBJ whole genome shotgun (WGS) entry which is preliminary data.</text>
</comment>
<dbReference type="EMBL" id="BTRK01000002">
    <property type="protein sequence ID" value="GMR39067.1"/>
    <property type="molecule type" value="Genomic_DNA"/>
</dbReference>
<dbReference type="Gene3D" id="3.30.420.10">
    <property type="entry name" value="Ribonuclease H-like superfamily/Ribonuclease H"/>
    <property type="match status" value="1"/>
</dbReference>
<dbReference type="GO" id="GO:0003676">
    <property type="term" value="F:nucleic acid binding"/>
    <property type="evidence" value="ECO:0007669"/>
    <property type="project" value="InterPro"/>
</dbReference>
<accession>A0AAN4ZDD1</accession>
<name>A0AAN4ZDD1_9BILA</name>
<protein>
    <recommendedName>
        <fullName evidence="3">Tc1-like transposase DDE domain-containing protein</fullName>
    </recommendedName>
</protein>
<gene>
    <name evidence="1" type="ORF">PMAYCL1PPCAC_09262</name>
</gene>
<feature type="non-terminal residue" evidence="1">
    <location>
        <position position="213"/>
    </location>
</feature>
<dbReference type="PANTHER" id="PTHR23022:SF135">
    <property type="entry name" value="SI:DKEY-77F5.3"/>
    <property type="match status" value="1"/>
</dbReference>
<reference evidence="2" key="1">
    <citation type="submission" date="2022-10" db="EMBL/GenBank/DDBJ databases">
        <title>Genome assembly of Pristionchus species.</title>
        <authorList>
            <person name="Yoshida K."/>
            <person name="Sommer R.J."/>
        </authorList>
    </citation>
    <scope>NUCLEOTIDE SEQUENCE [LARGE SCALE GENOMIC DNA]</scope>
    <source>
        <strain evidence="2">RS5460</strain>
    </source>
</reference>